<dbReference type="InterPro" id="IPR002347">
    <property type="entry name" value="SDR_fam"/>
</dbReference>
<dbReference type="PROSITE" id="PS00061">
    <property type="entry name" value="ADH_SHORT"/>
    <property type="match status" value="1"/>
</dbReference>
<dbReference type="PRINTS" id="PR00081">
    <property type="entry name" value="GDHRDH"/>
</dbReference>
<dbReference type="EMBL" id="FNSD01000001">
    <property type="protein sequence ID" value="SEC41691.1"/>
    <property type="molecule type" value="Genomic_DNA"/>
</dbReference>
<evidence type="ECO:0000313" key="4">
    <source>
        <dbReference type="Proteomes" id="UP000182409"/>
    </source>
</evidence>
<dbReference type="PRINTS" id="PR00080">
    <property type="entry name" value="SDRFAMILY"/>
</dbReference>
<dbReference type="GO" id="GO:0016491">
    <property type="term" value="F:oxidoreductase activity"/>
    <property type="evidence" value="ECO:0007669"/>
    <property type="project" value="UniProtKB-KW"/>
</dbReference>
<evidence type="ECO:0000313" key="3">
    <source>
        <dbReference type="EMBL" id="SEC41691.1"/>
    </source>
</evidence>
<name>A0A1H4SCU9_9BACT</name>
<dbReference type="NCBIfam" id="NF005559">
    <property type="entry name" value="PRK07231.1"/>
    <property type="match status" value="1"/>
</dbReference>
<proteinExistence type="inferred from homology"/>
<evidence type="ECO:0000256" key="2">
    <source>
        <dbReference type="ARBA" id="ARBA00023002"/>
    </source>
</evidence>
<dbReference type="FunFam" id="3.40.50.720:FF:000084">
    <property type="entry name" value="Short-chain dehydrogenase reductase"/>
    <property type="match status" value="1"/>
</dbReference>
<dbReference type="InterPro" id="IPR036291">
    <property type="entry name" value="NAD(P)-bd_dom_sf"/>
</dbReference>
<dbReference type="PANTHER" id="PTHR43477:SF1">
    <property type="entry name" value="DIHYDROANTICAPSIN 7-DEHYDROGENASE"/>
    <property type="match status" value="1"/>
</dbReference>
<dbReference type="AlphaFoldDB" id="A0A1H4SCU9"/>
<accession>A0A1H4SCU9</accession>
<gene>
    <name evidence="3" type="ORF">SAMN05443244_3408</name>
</gene>
<dbReference type="InterPro" id="IPR051122">
    <property type="entry name" value="SDR_DHRS6-like"/>
</dbReference>
<comment type="similarity">
    <text evidence="1">Belongs to the short-chain dehydrogenases/reductases (SDR) family.</text>
</comment>
<sequence length="270" mass="27813">MHASSTAPSALEVDRKMFSLTGKRAVVTGAASGIGLAIAKSFASAGAAVVVCDLVPDAVAGVATAIAEHTGAEVLARTCDVSSEDAVKEVFNGLGPLDILVNCAGIAHVGRLENTTASDLDRLYAVNVRGTFLCMQAALPLLLERGGGSILNMASIAATAGLNDRLAYSMSKGAVLSMTLSVARDYLAAGIRCNAISPARVHTPFVDGFVAKNYPGQEAAKLEELARAQPIGRMGKPEEIAALALYLCSDEASFATGCDYPIDGGFLHVR</sequence>
<dbReference type="CDD" id="cd05233">
    <property type="entry name" value="SDR_c"/>
    <property type="match status" value="1"/>
</dbReference>
<evidence type="ECO:0000256" key="1">
    <source>
        <dbReference type="ARBA" id="ARBA00006484"/>
    </source>
</evidence>
<protein>
    <submittedName>
        <fullName evidence="3">NAD(P)-dependent dehydrogenase, short-chain alcohol dehydrogenase family</fullName>
    </submittedName>
</protein>
<dbReference type="Gene3D" id="3.40.50.720">
    <property type="entry name" value="NAD(P)-binding Rossmann-like Domain"/>
    <property type="match status" value="1"/>
</dbReference>
<keyword evidence="2" id="KW-0560">Oxidoreductase</keyword>
<dbReference type="InterPro" id="IPR020904">
    <property type="entry name" value="Sc_DH/Rdtase_CS"/>
</dbReference>
<organism evidence="3 4">
    <name type="scientific">Terriglobus roseus</name>
    <dbReference type="NCBI Taxonomy" id="392734"/>
    <lineage>
        <taxon>Bacteria</taxon>
        <taxon>Pseudomonadati</taxon>
        <taxon>Acidobacteriota</taxon>
        <taxon>Terriglobia</taxon>
        <taxon>Terriglobales</taxon>
        <taxon>Acidobacteriaceae</taxon>
        <taxon>Terriglobus</taxon>
    </lineage>
</organism>
<dbReference type="Proteomes" id="UP000182409">
    <property type="component" value="Unassembled WGS sequence"/>
</dbReference>
<dbReference type="SUPFAM" id="SSF51735">
    <property type="entry name" value="NAD(P)-binding Rossmann-fold domains"/>
    <property type="match status" value="1"/>
</dbReference>
<reference evidence="3 4" key="1">
    <citation type="submission" date="2016-10" db="EMBL/GenBank/DDBJ databases">
        <authorList>
            <person name="de Groot N.N."/>
        </authorList>
    </citation>
    <scope>NUCLEOTIDE SEQUENCE [LARGE SCALE GENOMIC DNA]</scope>
    <source>
        <strain evidence="3 4">AB35.6</strain>
    </source>
</reference>
<dbReference type="PANTHER" id="PTHR43477">
    <property type="entry name" value="DIHYDROANTICAPSIN 7-DEHYDROGENASE"/>
    <property type="match status" value="1"/>
</dbReference>
<dbReference type="Pfam" id="PF13561">
    <property type="entry name" value="adh_short_C2"/>
    <property type="match status" value="1"/>
</dbReference>